<evidence type="ECO:0000256" key="7">
    <source>
        <dbReference type="ARBA" id="ARBA00023316"/>
    </source>
</evidence>
<evidence type="ECO:0000256" key="10">
    <source>
        <dbReference type="SAM" id="SignalP"/>
    </source>
</evidence>
<evidence type="ECO:0000256" key="8">
    <source>
        <dbReference type="PROSITE-ProRule" id="PRU10052"/>
    </source>
</evidence>
<evidence type="ECO:0000256" key="1">
    <source>
        <dbReference type="ARBA" id="ARBA00004191"/>
    </source>
</evidence>
<reference evidence="11 12" key="1">
    <citation type="journal article" date="2023" name="Hortic Res">
        <title>The complete reference genome for grapevine (Vitis vinifera L.) genetics and breeding.</title>
        <authorList>
            <person name="Shi X."/>
            <person name="Cao S."/>
            <person name="Wang X."/>
            <person name="Huang S."/>
            <person name="Wang Y."/>
            <person name="Liu Z."/>
            <person name="Liu W."/>
            <person name="Leng X."/>
            <person name="Peng Y."/>
            <person name="Wang N."/>
            <person name="Wang Y."/>
            <person name="Ma Z."/>
            <person name="Xu X."/>
            <person name="Zhang F."/>
            <person name="Xue H."/>
            <person name="Zhong H."/>
            <person name="Wang Y."/>
            <person name="Zhang K."/>
            <person name="Velt A."/>
            <person name="Avia K."/>
            <person name="Holtgrawe D."/>
            <person name="Grimplet J."/>
            <person name="Matus J.T."/>
            <person name="Ware D."/>
            <person name="Wu X."/>
            <person name="Wang H."/>
            <person name="Liu C."/>
            <person name="Fang Y."/>
            <person name="Rustenholz C."/>
            <person name="Cheng Z."/>
            <person name="Xiao H."/>
            <person name="Zhou Y."/>
        </authorList>
    </citation>
    <scope>NUCLEOTIDE SEQUENCE [LARGE SCALE GENOMIC DNA]</scope>
    <source>
        <strain evidence="12">cv. Pinot noir / PN40024</strain>
        <tissue evidence="11">Leaf</tissue>
    </source>
</reference>
<dbReference type="SMART" id="SM00710">
    <property type="entry name" value="PbH1"/>
    <property type="match status" value="9"/>
</dbReference>
<dbReference type="PROSITE" id="PS00502">
    <property type="entry name" value="POLYGALACTURONASE"/>
    <property type="match status" value="1"/>
</dbReference>
<keyword evidence="12" id="KW-1185">Reference proteome</keyword>
<evidence type="ECO:0000256" key="6">
    <source>
        <dbReference type="ARBA" id="ARBA00023295"/>
    </source>
</evidence>
<dbReference type="InterPro" id="IPR011050">
    <property type="entry name" value="Pectin_lyase_fold/virulence"/>
</dbReference>
<keyword evidence="6 9" id="KW-0326">Glycosidase</keyword>
<dbReference type="EMBL" id="CP126660">
    <property type="protein sequence ID" value="WKA02381.1"/>
    <property type="molecule type" value="Genomic_DNA"/>
</dbReference>
<evidence type="ECO:0000256" key="4">
    <source>
        <dbReference type="ARBA" id="ARBA00022525"/>
    </source>
</evidence>
<evidence type="ECO:0000256" key="9">
    <source>
        <dbReference type="RuleBase" id="RU361169"/>
    </source>
</evidence>
<proteinExistence type="inferred from homology"/>
<comment type="similarity">
    <text evidence="2 9">Belongs to the glycosyl hydrolase 28 family.</text>
</comment>
<keyword evidence="3" id="KW-0134">Cell wall</keyword>
<evidence type="ECO:0000256" key="3">
    <source>
        <dbReference type="ARBA" id="ARBA00022512"/>
    </source>
</evidence>
<accession>A0ABY9D6Q7</accession>
<dbReference type="InterPro" id="IPR000743">
    <property type="entry name" value="Glyco_hydro_28"/>
</dbReference>
<dbReference type="InterPro" id="IPR012334">
    <property type="entry name" value="Pectin_lyas_fold"/>
</dbReference>
<organism evidence="11 12">
    <name type="scientific">Vitis vinifera</name>
    <name type="common">Grape</name>
    <dbReference type="NCBI Taxonomy" id="29760"/>
    <lineage>
        <taxon>Eukaryota</taxon>
        <taxon>Viridiplantae</taxon>
        <taxon>Streptophyta</taxon>
        <taxon>Embryophyta</taxon>
        <taxon>Tracheophyta</taxon>
        <taxon>Spermatophyta</taxon>
        <taxon>Magnoliopsida</taxon>
        <taxon>eudicotyledons</taxon>
        <taxon>Gunneridae</taxon>
        <taxon>Pentapetalae</taxon>
        <taxon>rosids</taxon>
        <taxon>Vitales</taxon>
        <taxon>Vitaceae</taxon>
        <taxon>Viteae</taxon>
        <taxon>Vitis</taxon>
    </lineage>
</organism>
<evidence type="ECO:0000256" key="5">
    <source>
        <dbReference type="ARBA" id="ARBA00022801"/>
    </source>
</evidence>
<feature type="chain" id="PRO_5047038202" description="Polygalacturonase" evidence="10">
    <location>
        <begin position="23"/>
        <end position="1117"/>
    </location>
</feature>
<sequence length="1117" mass="122273">MLPQSIFLSLFLTLISSPLCSSSFQDDPLGNFLEQTPGYDPSAYPSFFGTVDKDRADDFGVSFTNLQMEYEPEIVESMRYDHLGTPATSQGEVNVENFGAEGDGETDDTEAFKKAWDETCSSNTAVLVVPENKKCHVKPITFSGPCKSDSVTLKEVSFIQCNDLKVYGLNVQNAQEMHVSFEQSVNVQAFNIRVTSPGTSPNTDGIHVTRSENVQIIKPVIQAGDDCISIVNGSKNIEAIDVTCGPGDKIGNEAEIVDSLRYDHLGTPATSLGEVNVENFGSEGDGETDDKVFKKAWEETSSSNTAVLVVPKVKKYHVKPITFSGPCKSDSVTLKILGTIEASDDPSDYAHDRSHWPLFYNIKNFQVEGDDCISIVNGSKNVEAIDVTCGPGHGISFQDDNLANFLDGTPGPSAYPPFFGTIDKDRAVDFEASFANLQMEYEAEIVDSTRYDQLGTPATSLGEVNVDDFGAKGDGVTDDTEAFKTAWEETCSSNTAVLVVPQNKKYHVKPITFSGPCKSDSVKLKILGTIKASEDPSDYAKDRSRWLLFYNIKNFQVEGQGTIDGNGKIWWKNSCKINITQAVSFVQCDNLKVYGLNVQDAQQMHVSFEESMNVQASNIMVTSSEESPNTDGIHVTRSENVQIIKTVIKTGDDCISIVNGSTNIEAIDVTCGPGHGISFQDDPLANFLDQAPGYDPSAYPSFFGTIHDDRNDDFEERFANLKMEYEPEIIDSMRYDQLGTPATLLGEVNVDDYGAEGDGITDDTEAFKKAWKETCSSNVGVLVVPEKKYRLKPITFSGPCKSDFVMLKILGMIVASNDRSDYAKDRRHWLLFNNIKNFIVEGQGTIDGNGKIWWKNSCKINKTQPCTVAPTAVTFRRCENLRVCGLNIKNAQQMHVRFEQSVDVQAFNVMLTAPEDSPNTDGIHVTGSQNVQIISSVIRTGDDCISIVNGSKNVQALDVTCGPGHGISIGSLGEGNSEAFVSNVMVNKAKLIGTTNGVRIKTWQGGSGYAKNIVFQNIIMENVSNPIIIDQNYCDQDTPCEEQDSAVQIKGVVYKNIKGTSASEMAIKFNCSSTFPCQGIVLQDIDLVSYEEDREANSTCMNVMELETRGRVSPTCS</sequence>
<evidence type="ECO:0000256" key="2">
    <source>
        <dbReference type="ARBA" id="ARBA00008834"/>
    </source>
</evidence>
<keyword evidence="5 9" id="KW-0378">Hydrolase</keyword>
<name>A0ABY9D6Q7_VITVI</name>
<dbReference type="PANTHER" id="PTHR31375">
    <property type="match status" value="1"/>
</dbReference>
<dbReference type="InterPro" id="IPR006626">
    <property type="entry name" value="PbH1"/>
</dbReference>
<protein>
    <recommendedName>
        <fullName evidence="13">Polygalacturonase</fullName>
    </recommendedName>
</protein>
<keyword evidence="7" id="KW-0961">Cell wall biogenesis/degradation</keyword>
<gene>
    <name evidence="11" type="ORF">VitviT2T_020576</name>
</gene>
<evidence type="ECO:0008006" key="13">
    <source>
        <dbReference type="Google" id="ProtNLM"/>
    </source>
</evidence>
<dbReference type="Gene3D" id="2.160.20.10">
    <property type="entry name" value="Single-stranded right-handed beta-helix, Pectin lyase-like"/>
    <property type="match status" value="6"/>
</dbReference>
<feature type="signal peptide" evidence="10">
    <location>
        <begin position="1"/>
        <end position="22"/>
    </location>
</feature>
<evidence type="ECO:0000313" key="11">
    <source>
        <dbReference type="EMBL" id="WKA02381.1"/>
    </source>
</evidence>
<keyword evidence="10" id="KW-0732">Signal</keyword>
<dbReference type="Proteomes" id="UP001227230">
    <property type="component" value="Chromosome 13"/>
</dbReference>
<feature type="active site" evidence="8">
    <location>
        <position position="965"/>
    </location>
</feature>
<keyword evidence="4" id="KW-0964">Secreted</keyword>
<comment type="subcellular location">
    <subcellularLocation>
        <location evidence="1">Secreted</location>
        <location evidence="1">Cell wall</location>
    </subcellularLocation>
</comment>
<evidence type="ECO:0000313" key="12">
    <source>
        <dbReference type="Proteomes" id="UP001227230"/>
    </source>
</evidence>
<dbReference type="SUPFAM" id="SSF51126">
    <property type="entry name" value="Pectin lyase-like"/>
    <property type="match status" value="4"/>
</dbReference>
<dbReference type="Pfam" id="PF00295">
    <property type="entry name" value="Glyco_hydro_28"/>
    <property type="match status" value="4"/>
</dbReference>